<dbReference type="Pfam" id="PF01795">
    <property type="entry name" value="Methyltransf_5"/>
    <property type="match status" value="1"/>
</dbReference>
<dbReference type="EC" id="2.1.1.199" evidence="6"/>
<gene>
    <name evidence="6 8" type="primary">rsmH</name>
    <name evidence="8" type="ORF">E0D97_06835</name>
</gene>
<keyword evidence="4 6" id="KW-0808">Transferase</keyword>
<dbReference type="GO" id="GO:0071424">
    <property type="term" value="F:rRNA (cytosine-N4-)-methyltransferase activity"/>
    <property type="evidence" value="ECO:0007669"/>
    <property type="project" value="UniProtKB-UniRule"/>
</dbReference>
<dbReference type="Gene3D" id="3.40.50.150">
    <property type="entry name" value="Vaccinia Virus protein VP39"/>
    <property type="match status" value="1"/>
</dbReference>
<feature type="region of interest" description="Disordered" evidence="7">
    <location>
        <begin position="437"/>
        <end position="461"/>
    </location>
</feature>
<dbReference type="PANTHER" id="PTHR11265:SF0">
    <property type="entry name" value="12S RRNA N4-METHYLCYTIDINE METHYLTRANSFERASE"/>
    <property type="match status" value="1"/>
</dbReference>
<dbReference type="AlphaFoldDB" id="A0A4R0PDE1"/>
<evidence type="ECO:0000256" key="4">
    <source>
        <dbReference type="ARBA" id="ARBA00022679"/>
    </source>
</evidence>
<dbReference type="OrthoDB" id="9806637at2"/>
<feature type="binding site" evidence="6">
    <location>
        <position position="257"/>
    </location>
    <ligand>
        <name>S-adenosyl-L-methionine</name>
        <dbReference type="ChEBI" id="CHEBI:59789"/>
    </ligand>
</feature>
<evidence type="ECO:0000256" key="2">
    <source>
        <dbReference type="ARBA" id="ARBA00022552"/>
    </source>
</evidence>
<dbReference type="SUPFAM" id="SSF81799">
    <property type="entry name" value="Putative methyltransferase TM0872, insert domain"/>
    <property type="match status" value="1"/>
</dbReference>
<feature type="compositionally biased region" description="Basic residues" evidence="7">
    <location>
        <begin position="140"/>
        <end position="153"/>
    </location>
</feature>
<comment type="similarity">
    <text evidence="1 6">Belongs to the methyltransferase superfamily. RsmH family.</text>
</comment>
<comment type="subcellular location">
    <subcellularLocation>
        <location evidence="6">Cytoplasm</location>
    </subcellularLocation>
</comment>
<keyword evidence="9" id="KW-1185">Reference proteome</keyword>
<keyword evidence="5 6" id="KW-0949">S-adenosyl-L-methionine</keyword>
<dbReference type="InterPro" id="IPR023397">
    <property type="entry name" value="SAM-dep_MeTrfase_MraW_recog"/>
</dbReference>
<comment type="caution">
    <text evidence="8">The sequence shown here is derived from an EMBL/GenBank/DDBJ whole genome shotgun (WGS) entry which is preliminary data.</text>
</comment>
<keyword evidence="2 6" id="KW-0698">rRNA processing</keyword>
<dbReference type="GO" id="GO:0005737">
    <property type="term" value="C:cytoplasm"/>
    <property type="evidence" value="ECO:0007669"/>
    <property type="project" value="UniProtKB-SubCell"/>
</dbReference>
<comment type="catalytic activity">
    <reaction evidence="6">
        <text>cytidine(1402) in 16S rRNA + S-adenosyl-L-methionine = N(4)-methylcytidine(1402) in 16S rRNA + S-adenosyl-L-homocysteine + H(+)</text>
        <dbReference type="Rhea" id="RHEA:42928"/>
        <dbReference type="Rhea" id="RHEA-COMP:10286"/>
        <dbReference type="Rhea" id="RHEA-COMP:10287"/>
        <dbReference type="ChEBI" id="CHEBI:15378"/>
        <dbReference type="ChEBI" id="CHEBI:57856"/>
        <dbReference type="ChEBI" id="CHEBI:59789"/>
        <dbReference type="ChEBI" id="CHEBI:74506"/>
        <dbReference type="ChEBI" id="CHEBI:82748"/>
        <dbReference type="EC" id="2.1.1.199"/>
    </reaction>
</comment>
<evidence type="ECO:0000313" key="9">
    <source>
        <dbReference type="Proteomes" id="UP000291301"/>
    </source>
</evidence>
<keyword evidence="3 6" id="KW-0489">Methyltransferase</keyword>
<evidence type="ECO:0000313" key="8">
    <source>
        <dbReference type="EMBL" id="TCD15512.1"/>
    </source>
</evidence>
<dbReference type="EMBL" id="SJST01000002">
    <property type="protein sequence ID" value="TCD15512.1"/>
    <property type="molecule type" value="Genomic_DNA"/>
</dbReference>
<protein>
    <recommendedName>
        <fullName evidence="6">Ribosomal RNA small subunit methyltransferase H</fullName>
        <ecNumber evidence="6">2.1.1.199</ecNumber>
    </recommendedName>
    <alternativeName>
        <fullName evidence="6">16S rRNA m(4)C1402 methyltransferase</fullName>
    </alternativeName>
    <alternativeName>
        <fullName evidence="6">rRNA (cytosine-N(4)-)-methyltransferase RsmH</fullName>
    </alternativeName>
</protein>
<comment type="function">
    <text evidence="6">Specifically methylates the N4 position of cytidine in position 1402 (C1402) of 16S rRNA.</text>
</comment>
<feature type="binding site" evidence="6">
    <location>
        <position position="232"/>
    </location>
    <ligand>
        <name>S-adenosyl-L-methionine</name>
        <dbReference type="ChEBI" id="CHEBI:59789"/>
    </ligand>
</feature>
<dbReference type="InterPro" id="IPR029063">
    <property type="entry name" value="SAM-dependent_MTases_sf"/>
</dbReference>
<dbReference type="HAMAP" id="MF_01007">
    <property type="entry name" value="16SrRNA_methyltr_H"/>
    <property type="match status" value="1"/>
</dbReference>
<dbReference type="InterPro" id="IPR002903">
    <property type="entry name" value="RsmH"/>
</dbReference>
<evidence type="ECO:0000256" key="1">
    <source>
        <dbReference type="ARBA" id="ARBA00010396"/>
    </source>
</evidence>
<dbReference type="GO" id="GO:0070475">
    <property type="term" value="P:rRNA base methylation"/>
    <property type="evidence" value="ECO:0007669"/>
    <property type="project" value="UniProtKB-UniRule"/>
</dbReference>
<organism evidence="8 9">
    <name type="scientific">Oricola cellulosilytica</name>
    <dbReference type="NCBI Taxonomy" id="1429082"/>
    <lineage>
        <taxon>Bacteria</taxon>
        <taxon>Pseudomonadati</taxon>
        <taxon>Pseudomonadota</taxon>
        <taxon>Alphaproteobacteria</taxon>
        <taxon>Hyphomicrobiales</taxon>
        <taxon>Ahrensiaceae</taxon>
        <taxon>Oricola</taxon>
    </lineage>
</organism>
<feature type="binding site" evidence="6">
    <location>
        <position position="250"/>
    </location>
    <ligand>
        <name>S-adenosyl-L-methionine</name>
        <dbReference type="ChEBI" id="CHEBI:59789"/>
    </ligand>
</feature>
<dbReference type="NCBIfam" id="TIGR00006">
    <property type="entry name" value="16S rRNA (cytosine(1402)-N(4))-methyltransferase RsmH"/>
    <property type="match status" value="1"/>
</dbReference>
<proteinExistence type="inferred from homology"/>
<dbReference type="Proteomes" id="UP000291301">
    <property type="component" value="Unassembled WGS sequence"/>
</dbReference>
<sequence length="487" mass="52896">METVSVRRGPVSVERSEQDRCEGAGVGTRAISHRSAEARSGRTLRASGDRHGGDRRGRDGSSRALRRKVGSGRSISSLFGRHVLLLSRGWRVFQARQRRAPDGERLYSRAHGDHQRDRIHWPGAFLSDVGTQTLPSLSRGRSRPLARGTRGHRVSGRVSHIPVMLDEVVTALAPAASGHVVDGTFGAGGYSRAILSAGARVTGFDRDPDTIRSGAAMVDEFDGRLDLVHAPFSEMERRVSPSSVNGVVLDVGVSSMQIDQAERGFSFQKNGPLDMRMAQSGMSAAEVVNTFTVSDLTRIIGILGEERHAARVARAIEKERSAGAIETTGHLARLVEKAVGRGAKDRIHPATRTFQGLRIFVNDELRELGRALSGAERILKPGGRLVVVTFHSLEDRIVKRFFQDRTGTAGGSRHMPEVELKSATFRIEGKAMIKASDEEAAANPRARSAKLRAGTRTDAAPRETDMTLFGFPNLPWPHFSSVGGRSS</sequence>
<name>A0A4R0PDE1_9HYPH</name>
<reference evidence="8 9" key="1">
    <citation type="journal article" date="2015" name="Antonie Van Leeuwenhoek">
        <title>Oricola cellulosilytica gen. nov., sp. nov., a cellulose-degrading bacterium of the family Phyllobacteriaceae isolated from surface seashore water, and emended descriptions of Mesorhizobium loti and Phyllobacterium myrsinacearum.</title>
        <authorList>
            <person name="Hameed A."/>
            <person name="Shahina M."/>
            <person name="Lai W.A."/>
            <person name="Lin S.Y."/>
            <person name="Young L.S."/>
            <person name="Liu Y.C."/>
            <person name="Hsu Y.H."/>
            <person name="Young C.C."/>
        </authorList>
    </citation>
    <scope>NUCLEOTIDE SEQUENCE [LARGE SCALE GENOMIC DNA]</scope>
    <source>
        <strain evidence="8 9">KCTC 52183</strain>
    </source>
</reference>
<feature type="region of interest" description="Disordered" evidence="7">
    <location>
        <begin position="132"/>
        <end position="153"/>
    </location>
</feature>
<evidence type="ECO:0000256" key="3">
    <source>
        <dbReference type="ARBA" id="ARBA00022603"/>
    </source>
</evidence>
<evidence type="ECO:0000256" key="6">
    <source>
        <dbReference type="HAMAP-Rule" id="MF_01007"/>
    </source>
</evidence>
<keyword evidence="6" id="KW-0963">Cytoplasm</keyword>
<evidence type="ECO:0000256" key="5">
    <source>
        <dbReference type="ARBA" id="ARBA00022691"/>
    </source>
</evidence>
<feature type="binding site" evidence="6">
    <location>
        <begin position="188"/>
        <end position="190"/>
    </location>
    <ligand>
        <name>S-adenosyl-L-methionine</name>
        <dbReference type="ChEBI" id="CHEBI:59789"/>
    </ligand>
</feature>
<evidence type="ECO:0000256" key="7">
    <source>
        <dbReference type="SAM" id="MobiDB-lite"/>
    </source>
</evidence>
<dbReference type="Gene3D" id="1.10.150.170">
    <property type="entry name" value="Putative methyltransferase TM0872, insert domain"/>
    <property type="match status" value="1"/>
</dbReference>
<dbReference type="SUPFAM" id="SSF53335">
    <property type="entry name" value="S-adenosyl-L-methionine-dependent methyltransferases"/>
    <property type="match status" value="1"/>
</dbReference>
<feature type="region of interest" description="Disordered" evidence="7">
    <location>
        <begin position="1"/>
        <end position="69"/>
    </location>
</feature>
<feature type="binding site" evidence="6">
    <location>
        <position position="205"/>
    </location>
    <ligand>
        <name>S-adenosyl-L-methionine</name>
        <dbReference type="ChEBI" id="CHEBI:59789"/>
    </ligand>
</feature>
<feature type="compositionally biased region" description="Basic and acidic residues" evidence="7">
    <location>
        <begin position="47"/>
        <end position="61"/>
    </location>
</feature>
<dbReference type="PANTHER" id="PTHR11265">
    <property type="entry name" value="S-ADENOSYL-METHYLTRANSFERASE MRAW"/>
    <property type="match status" value="1"/>
</dbReference>
<accession>A0A4R0PDE1</accession>